<dbReference type="EC" id="2.7.13.3" evidence="2"/>
<dbReference type="KEGG" id="hmr:Hipma_0352"/>
<dbReference type="Pfam" id="PF01627">
    <property type="entry name" value="Hpt"/>
    <property type="match status" value="1"/>
</dbReference>
<dbReference type="SMART" id="SM00260">
    <property type="entry name" value="CheW"/>
    <property type="match status" value="1"/>
</dbReference>
<feature type="domain" description="CheW-like" evidence="12">
    <location>
        <begin position="517"/>
        <end position="653"/>
    </location>
</feature>
<dbReference type="Pfam" id="PF00072">
    <property type="entry name" value="Response_reg"/>
    <property type="match status" value="1"/>
</dbReference>
<dbReference type="PROSITE" id="PS50851">
    <property type="entry name" value="CHEW"/>
    <property type="match status" value="1"/>
</dbReference>
<reference evidence="15" key="2">
    <citation type="submission" date="2011-03" db="EMBL/GenBank/DDBJ databases">
        <title>The complete genome of Hippea maritima DSM 10411.</title>
        <authorList>
            <consortium name="US DOE Joint Genome Institute (JGI-PGF)"/>
            <person name="Lucas S."/>
            <person name="Copeland A."/>
            <person name="Lapidus A."/>
            <person name="Bruce D."/>
            <person name="Goodwin L."/>
            <person name="Pitluck S."/>
            <person name="Peters L."/>
            <person name="Kyrpides N."/>
            <person name="Mavromatis K."/>
            <person name="Pagani I."/>
            <person name="Ivanova N."/>
            <person name="Mikhailova N."/>
            <person name="Lu M."/>
            <person name="Detter J.C."/>
            <person name="Tapia R."/>
            <person name="Han C."/>
            <person name="Land M."/>
            <person name="Hauser L."/>
            <person name="Markowitz V."/>
            <person name="Cheng J.-F."/>
            <person name="Hugenholtz P."/>
            <person name="Woyke T."/>
            <person name="Wu D."/>
            <person name="Spring S."/>
            <person name="Schroeder M."/>
            <person name="Brambilla E."/>
            <person name="Klenk H.-P."/>
            <person name="Eisen J.A."/>
        </authorList>
    </citation>
    <scope>NUCLEOTIDE SEQUENCE [LARGE SCALE GENOMIC DNA]</scope>
    <source>
        <strain evidence="15">ATCC 700847 / DSM 10411 / MH2</strain>
    </source>
</reference>
<dbReference type="InterPro" id="IPR036097">
    <property type="entry name" value="HisK_dim/P_sf"/>
</dbReference>
<keyword evidence="5 14" id="KW-0418">Kinase</keyword>
<evidence type="ECO:0000256" key="6">
    <source>
        <dbReference type="PROSITE-ProRule" id="PRU00110"/>
    </source>
</evidence>
<evidence type="ECO:0000256" key="5">
    <source>
        <dbReference type="ARBA" id="ARBA00022777"/>
    </source>
</evidence>
<dbReference type="InParanoid" id="F2LTK4"/>
<evidence type="ECO:0000256" key="1">
    <source>
        <dbReference type="ARBA" id="ARBA00000085"/>
    </source>
</evidence>
<dbReference type="GO" id="GO:0006935">
    <property type="term" value="P:chemotaxis"/>
    <property type="evidence" value="ECO:0007669"/>
    <property type="project" value="InterPro"/>
</dbReference>
<protein>
    <recommendedName>
        <fullName evidence="2">histidine kinase</fullName>
        <ecNumber evidence="2">2.7.13.3</ecNumber>
    </recommendedName>
</protein>
<dbReference type="InterPro" id="IPR008207">
    <property type="entry name" value="Sig_transdc_His_kin_Hpt_dom"/>
</dbReference>
<dbReference type="OrthoDB" id="9803176at2"/>
<dbReference type="SUPFAM" id="SSF47226">
    <property type="entry name" value="Histidine-containing phosphotransfer domain, HPT domain"/>
    <property type="match status" value="1"/>
</dbReference>
<dbReference type="AlphaFoldDB" id="F2LTK4"/>
<accession>F2LTK4</accession>
<evidence type="ECO:0000256" key="9">
    <source>
        <dbReference type="SAM" id="MobiDB-lite"/>
    </source>
</evidence>
<dbReference type="CDD" id="cd00731">
    <property type="entry name" value="CheA_reg"/>
    <property type="match status" value="1"/>
</dbReference>
<dbReference type="Gene3D" id="1.20.120.160">
    <property type="entry name" value="HPT domain"/>
    <property type="match status" value="1"/>
</dbReference>
<dbReference type="InterPro" id="IPR001789">
    <property type="entry name" value="Sig_transdc_resp-reg_receiver"/>
</dbReference>
<dbReference type="Gene3D" id="1.10.287.560">
    <property type="entry name" value="Histidine kinase CheA-like, homodimeric domain"/>
    <property type="match status" value="1"/>
</dbReference>
<dbReference type="GO" id="GO:0005737">
    <property type="term" value="C:cytoplasm"/>
    <property type="evidence" value="ECO:0007669"/>
    <property type="project" value="InterPro"/>
</dbReference>
<dbReference type="InterPro" id="IPR004358">
    <property type="entry name" value="Sig_transdc_His_kin-like_C"/>
</dbReference>
<comment type="catalytic activity">
    <reaction evidence="1">
        <text>ATP + protein L-histidine = ADP + protein N-phospho-L-histidine.</text>
        <dbReference type="EC" id="2.7.13.3"/>
    </reaction>
</comment>
<dbReference type="PROSITE" id="PS50110">
    <property type="entry name" value="RESPONSE_REGULATORY"/>
    <property type="match status" value="1"/>
</dbReference>
<dbReference type="GO" id="GO:0000155">
    <property type="term" value="F:phosphorelay sensor kinase activity"/>
    <property type="evidence" value="ECO:0007669"/>
    <property type="project" value="InterPro"/>
</dbReference>
<feature type="compositionally biased region" description="Basic and acidic residues" evidence="9">
    <location>
        <begin position="210"/>
        <end position="242"/>
    </location>
</feature>
<evidence type="ECO:0000313" key="14">
    <source>
        <dbReference type="EMBL" id="AEA33329.1"/>
    </source>
</evidence>
<evidence type="ECO:0000256" key="4">
    <source>
        <dbReference type="ARBA" id="ARBA00022679"/>
    </source>
</evidence>
<dbReference type="eggNOG" id="COG0784">
    <property type="taxonomic scope" value="Bacteria"/>
</dbReference>
<dbReference type="PANTHER" id="PTHR43395">
    <property type="entry name" value="SENSOR HISTIDINE KINASE CHEA"/>
    <property type="match status" value="1"/>
</dbReference>
<evidence type="ECO:0000256" key="7">
    <source>
        <dbReference type="PROSITE-ProRule" id="PRU00169"/>
    </source>
</evidence>
<feature type="domain" description="Histidine kinase" evidence="10">
    <location>
        <begin position="303"/>
        <end position="515"/>
    </location>
</feature>
<proteinExistence type="predicted"/>
<evidence type="ECO:0000313" key="15">
    <source>
        <dbReference type="Proteomes" id="UP000008139"/>
    </source>
</evidence>
<dbReference type="EMBL" id="CP002606">
    <property type="protein sequence ID" value="AEA33329.1"/>
    <property type="molecule type" value="Genomic_DNA"/>
</dbReference>
<dbReference type="Gene3D" id="2.30.30.40">
    <property type="entry name" value="SH3 Domains"/>
    <property type="match status" value="1"/>
</dbReference>
<evidence type="ECO:0000256" key="8">
    <source>
        <dbReference type="SAM" id="Coils"/>
    </source>
</evidence>
<dbReference type="Pfam" id="PF01584">
    <property type="entry name" value="CheW"/>
    <property type="match status" value="1"/>
</dbReference>
<name>F2LTK4_HIPMA</name>
<dbReference type="InterPro" id="IPR036061">
    <property type="entry name" value="CheW-like_dom_sf"/>
</dbReference>
<feature type="domain" description="Response regulatory" evidence="11">
    <location>
        <begin position="672"/>
        <end position="787"/>
    </location>
</feature>
<dbReference type="SUPFAM" id="SSF55874">
    <property type="entry name" value="ATPase domain of HSP90 chaperone/DNA topoisomerase II/histidine kinase"/>
    <property type="match status" value="1"/>
</dbReference>
<dbReference type="Pfam" id="PF02895">
    <property type="entry name" value="H-kinase_dim"/>
    <property type="match status" value="1"/>
</dbReference>
<dbReference type="PROSITE" id="PS50894">
    <property type="entry name" value="HPT"/>
    <property type="match status" value="1"/>
</dbReference>
<dbReference type="Proteomes" id="UP000008139">
    <property type="component" value="Chromosome"/>
</dbReference>
<keyword evidence="8" id="KW-0175">Coiled coil</keyword>
<dbReference type="RefSeq" id="WP_013681373.1">
    <property type="nucleotide sequence ID" value="NC_015318.1"/>
</dbReference>
<dbReference type="FunFam" id="3.30.565.10:FF:000016">
    <property type="entry name" value="Chemotaxis protein CheA, putative"/>
    <property type="match status" value="1"/>
</dbReference>
<dbReference type="CDD" id="cd16916">
    <property type="entry name" value="HATPase_CheA-like"/>
    <property type="match status" value="1"/>
</dbReference>
<organism evidence="14 15">
    <name type="scientific">Hippea maritima (strain ATCC 700847 / DSM 10411 / MH2)</name>
    <dbReference type="NCBI Taxonomy" id="760142"/>
    <lineage>
        <taxon>Bacteria</taxon>
        <taxon>Pseudomonadati</taxon>
        <taxon>Campylobacterota</taxon>
        <taxon>Desulfurellia</taxon>
        <taxon>Desulfurellales</taxon>
        <taxon>Hippeaceae</taxon>
        <taxon>Hippea</taxon>
    </lineage>
</organism>
<dbReference type="InterPro" id="IPR005467">
    <property type="entry name" value="His_kinase_dom"/>
</dbReference>
<dbReference type="FunCoup" id="F2LTK4">
    <property type="interactions" value="193"/>
</dbReference>
<keyword evidence="4" id="KW-0808">Transferase</keyword>
<dbReference type="Pfam" id="PF02518">
    <property type="entry name" value="HATPase_c"/>
    <property type="match status" value="1"/>
</dbReference>
<gene>
    <name evidence="14" type="ordered locus">Hipma_0352</name>
</gene>
<reference evidence="14 15" key="1">
    <citation type="journal article" date="2011" name="Stand. Genomic Sci.">
        <title>Complete genome sequence of the thermophilic sulfur-reducer Hippea maritima type strain (MH(2)).</title>
        <authorList>
            <person name="Huntemann M."/>
            <person name="Lu M."/>
            <person name="Nolan M."/>
            <person name="Lapidus A."/>
            <person name="Lucas S."/>
            <person name="Hammon N."/>
            <person name="Deshpande S."/>
            <person name="Cheng J.F."/>
            <person name="Tapia R."/>
            <person name="Han C."/>
            <person name="Goodwin L."/>
            <person name="Pitluck S."/>
            <person name="Liolios K."/>
            <person name="Pagani I."/>
            <person name="Ivanova N."/>
            <person name="Ovchinikova G."/>
            <person name="Pati A."/>
            <person name="Chen A."/>
            <person name="Palaniappan K."/>
            <person name="Land M."/>
            <person name="Hauser L."/>
            <person name="Jeffries C.D."/>
            <person name="Detter J.C."/>
            <person name="Brambilla E.M."/>
            <person name="Rohde M."/>
            <person name="Spring S."/>
            <person name="Goker M."/>
            <person name="Woyke T."/>
            <person name="Bristow J."/>
            <person name="Eisen J.A."/>
            <person name="Markowitz V."/>
            <person name="Hugenholtz P."/>
            <person name="Kyrpides N.C."/>
            <person name="Klenk H.P."/>
            <person name="Mavromatis K."/>
        </authorList>
    </citation>
    <scope>NUCLEOTIDE SEQUENCE [LARGE SCALE GENOMIC DNA]</scope>
    <source>
        <strain evidence="15">ATCC 700847 / DSM 10411 / MH2</strain>
    </source>
</reference>
<dbReference type="SMART" id="SM00073">
    <property type="entry name" value="HPT"/>
    <property type="match status" value="1"/>
</dbReference>
<dbReference type="SUPFAM" id="SSF52172">
    <property type="entry name" value="CheY-like"/>
    <property type="match status" value="1"/>
</dbReference>
<dbReference type="CDD" id="cd00088">
    <property type="entry name" value="HPT"/>
    <property type="match status" value="1"/>
</dbReference>
<dbReference type="Gene3D" id="3.30.565.10">
    <property type="entry name" value="Histidine kinase-like ATPase, C-terminal domain"/>
    <property type="match status" value="1"/>
</dbReference>
<keyword evidence="3 7" id="KW-0597">Phosphoprotein</keyword>
<evidence type="ECO:0000256" key="2">
    <source>
        <dbReference type="ARBA" id="ARBA00012438"/>
    </source>
</evidence>
<dbReference type="eggNOG" id="COG2198">
    <property type="taxonomic scope" value="Bacteria"/>
</dbReference>
<dbReference type="InterPro" id="IPR036641">
    <property type="entry name" value="HPT_dom_sf"/>
</dbReference>
<evidence type="ECO:0000259" key="13">
    <source>
        <dbReference type="PROSITE" id="PS50894"/>
    </source>
</evidence>
<evidence type="ECO:0000259" key="10">
    <source>
        <dbReference type="PROSITE" id="PS50109"/>
    </source>
</evidence>
<dbReference type="PROSITE" id="PS50109">
    <property type="entry name" value="HIS_KIN"/>
    <property type="match status" value="1"/>
</dbReference>
<dbReference type="PRINTS" id="PR00344">
    <property type="entry name" value="BCTRLSENSOR"/>
</dbReference>
<evidence type="ECO:0000259" key="12">
    <source>
        <dbReference type="PROSITE" id="PS50851"/>
    </source>
</evidence>
<dbReference type="PANTHER" id="PTHR43395:SF1">
    <property type="entry name" value="CHEMOTAXIS PROTEIN CHEA"/>
    <property type="match status" value="1"/>
</dbReference>
<dbReference type="Gene3D" id="3.40.50.2300">
    <property type="match status" value="1"/>
</dbReference>
<feature type="coiled-coil region" evidence="8">
    <location>
        <begin position="5"/>
        <end position="85"/>
    </location>
</feature>
<keyword evidence="15" id="KW-1185">Reference proteome</keyword>
<dbReference type="SMART" id="SM00448">
    <property type="entry name" value="REC"/>
    <property type="match status" value="1"/>
</dbReference>
<dbReference type="SUPFAM" id="SSF47384">
    <property type="entry name" value="Homodimeric domain of signal transducing histidine kinase"/>
    <property type="match status" value="1"/>
</dbReference>
<dbReference type="InterPro" id="IPR051315">
    <property type="entry name" value="Bact_Chemotaxis_CheA"/>
</dbReference>
<feature type="modified residue" description="Phosphohistidine" evidence="6">
    <location>
        <position position="51"/>
    </location>
</feature>
<dbReference type="InterPro" id="IPR037006">
    <property type="entry name" value="CheA-like_homodim_sf"/>
</dbReference>
<dbReference type="SMART" id="SM01231">
    <property type="entry name" value="H-kinase_dim"/>
    <property type="match status" value="1"/>
</dbReference>
<evidence type="ECO:0000259" key="11">
    <source>
        <dbReference type="PROSITE" id="PS50110"/>
    </source>
</evidence>
<feature type="modified residue" description="4-aspartylphosphate" evidence="7">
    <location>
        <position position="721"/>
    </location>
</feature>
<sequence>MSENMEEMQEIIQDFLVEADELLEELDEDLVRLENESDDEDLLNKIFRAFHTIKGSASFLGFEKLTELTHKLEDVLNRLRKFEIHLDTDMMDAILAGVDKAKIIIDAIKNGEDPEAIDIVENIEQLKRFLDENYSHEKVRQPKEDVEEEQGEELTEEELIKAQEQEMIEEEGISPEEGEGKSSDDIDAEIERLLAWRMEEDKKRRMQKKQQQEGELPKEIEKDKKEDEDKKDKEEALKENQVKQRTKTAVLKKTKPVIEQTIRVDVERLDDLMNLVGELVLGKNRLVSVTQRAEEKFGGDEIVEELSEVASQITLVTTDLQMGVMKTRMVQIGKVFNKFPRVVRDIARELNKEVELVIKGAETELDKSVVEEINDPLVHIVRNAIDHGIEPPDERKKIGKPSKGKVVLSAYHEGNYIVIETSDDGKGMDPEKLKQKALEKGLITETEARQMSKEEAYALIFKPGFSTASSVTNISGRGVGMDVVKTNVEKLNGIIEVKSEVGKGTTIILKIPLTLAIIQALLVKVAKEFFAVPLVSVVETVRISKNDIDKVENKDVLRLRDNIIPLVYLGDTLGIGENKRTLDGKEIYVVVVAVAEKRIGLIVDELIGREEIVIKSLGNYLTNIKGISGATIMGDGSVTLILDVANVVNEASIITTNIEDHLIELYEKEKPVVLIAARESDMNKELKKYLKDRGYEVVSAHTDKEALDLACEHIADLVMVDLGIYISDGYNLAKTLRGMPAYKSTPIIGISTDGTFDKEKLKEAKINKLIFAPFTDDELTTAIEAASKKNILVA</sequence>
<dbReference type="InterPro" id="IPR002545">
    <property type="entry name" value="CheW-lke_dom"/>
</dbReference>
<dbReference type="InterPro" id="IPR011006">
    <property type="entry name" value="CheY-like_superfamily"/>
</dbReference>
<dbReference type="eggNOG" id="COG0643">
    <property type="taxonomic scope" value="Bacteria"/>
</dbReference>
<dbReference type="InterPro" id="IPR003594">
    <property type="entry name" value="HATPase_dom"/>
</dbReference>
<dbReference type="STRING" id="760142.Hipma_0352"/>
<dbReference type="InterPro" id="IPR036890">
    <property type="entry name" value="HATPase_C_sf"/>
</dbReference>
<dbReference type="SMART" id="SM00387">
    <property type="entry name" value="HATPase_c"/>
    <property type="match status" value="1"/>
</dbReference>
<evidence type="ECO:0000256" key="3">
    <source>
        <dbReference type="ARBA" id="ARBA00022553"/>
    </source>
</evidence>
<dbReference type="FunFam" id="2.30.30.40:FF:000048">
    <property type="entry name" value="Chemotaxis protein CheA, putative"/>
    <property type="match status" value="1"/>
</dbReference>
<feature type="region of interest" description="Disordered" evidence="9">
    <location>
        <begin position="201"/>
        <end position="245"/>
    </location>
</feature>
<dbReference type="InterPro" id="IPR004105">
    <property type="entry name" value="CheA-like_dim"/>
</dbReference>
<dbReference type="HOGENOM" id="CLU_000650_3_6_7"/>
<feature type="domain" description="HPt" evidence="13">
    <location>
        <begin position="4"/>
        <end position="108"/>
    </location>
</feature>
<dbReference type="SUPFAM" id="SSF50341">
    <property type="entry name" value="CheW-like"/>
    <property type="match status" value="1"/>
</dbReference>